<proteinExistence type="predicted"/>
<name>A0A9D4NEJ2_DREPO</name>
<gene>
    <name evidence="1" type="ORF">DPMN_017354</name>
</gene>
<comment type="caution">
    <text evidence="1">The sequence shown here is derived from an EMBL/GenBank/DDBJ whole genome shotgun (WGS) entry which is preliminary data.</text>
</comment>
<reference evidence="1" key="1">
    <citation type="journal article" date="2019" name="bioRxiv">
        <title>The Genome of the Zebra Mussel, Dreissena polymorpha: A Resource for Invasive Species Research.</title>
        <authorList>
            <person name="McCartney M.A."/>
            <person name="Auch B."/>
            <person name="Kono T."/>
            <person name="Mallez S."/>
            <person name="Zhang Y."/>
            <person name="Obille A."/>
            <person name="Becker A."/>
            <person name="Abrahante J.E."/>
            <person name="Garbe J."/>
            <person name="Badalamenti J.P."/>
            <person name="Herman A."/>
            <person name="Mangelson H."/>
            <person name="Liachko I."/>
            <person name="Sullivan S."/>
            <person name="Sone E.D."/>
            <person name="Koren S."/>
            <person name="Silverstein K.A.T."/>
            <person name="Beckman K.B."/>
            <person name="Gohl D.M."/>
        </authorList>
    </citation>
    <scope>NUCLEOTIDE SEQUENCE</scope>
    <source>
        <strain evidence="1">Duluth1</strain>
        <tissue evidence="1">Whole animal</tissue>
    </source>
</reference>
<accession>A0A9D4NEJ2</accession>
<protein>
    <submittedName>
        <fullName evidence="1">Uncharacterized protein</fullName>
    </submittedName>
</protein>
<dbReference type="AlphaFoldDB" id="A0A9D4NEJ2"/>
<evidence type="ECO:0000313" key="2">
    <source>
        <dbReference type="Proteomes" id="UP000828390"/>
    </source>
</evidence>
<keyword evidence="2" id="KW-1185">Reference proteome</keyword>
<reference evidence="1" key="2">
    <citation type="submission" date="2020-11" db="EMBL/GenBank/DDBJ databases">
        <authorList>
            <person name="McCartney M.A."/>
            <person name="Auch B."/>
            <person name="Kono T."/>
            <person name="Mallez S."/>
            <person name="Becker A."/>
            <person name="Gohl D.M."/>
            <person name="Silverstein K.A.T."/>
            <person name="Koren S."/>
            <person name="Bechman K.B."/>
            <person name="Herman A."/>
            <person name="Abrahante J.E."/>
            <person name="Garbe J."/>
        </authorList>
    </citation>
    <scope>NUCLEOTIDE SEQUENCE</scope>
    <source>
        <strain evidence="1">Duluth1</strain>
        <tissue evidence="1">Whole animal</tissue>
    </source>
</reference>
<sequence length="66" mass="7352">MFSPFFGPSLSLPAPPFPVRDSLPASGTGHDNWAPVKEHGKKYSTLKWGLRECTKQYATFKWGLKG</sequence>
<organism evidence="1 2">
    <name type="scientific">Dreissena polymorpha</name>
    <name type="common">Zebra mussel</name>
    <name type="synonym">Mytilus polymorpha</name>
    <dbReference type="NCBI Taxonomy" id="45954"/>
    <lineage>
        <taxon>Eukaryota</taxon>
        <taxon>Metazoa</taxon>
        <taxon>Spiralia</taxon>
        <taxon>Lophotrochozoa</taxon>
        <taxon>Mollusca</taxon>
        <taxon>Bivalvia</taxon>
        <taxon>Autobranchia</taxon>
        <taxon>Heteroconchia</taxon>
        <taxon>Euheterodonta</taxon>
        <taxon>Imparidentia</taxon>
        <taxon>Neoheterodontei</taxon>
        <taxon>Myida</taxon>
        <taxon>Dreissenoidea</taxon>
        <taxon>Dreissenidae</taxon>
        <taxon>Dreissena</taxon>
    </lineage>
</organism>
<evidence type="ECO:0000313" key="1">
    <source>
        <dbReference type="EMBL" id="KAH3893211.1"/>
    </source>
</evidence>
<dbReference type="EMBL" id="JAIWYP010000001">
    <property type="protein sequence ID" value="KAH3893211.1"/>
    <property type="molecule type" value="Genomic_DNA"/>
</dbReference>
<dbReference type="Proteomes" id="UP000828390">
    <property type="component" value="Unassembled WGS sequence"/>
</dbReference>